<keyword evidence="2" id="KW-1185">Reference proteome</keyword>
<accession>A6DSH4</accession>
<dbReference type="Proteomes" id="UP000004947">
    <property type="component" value="Unassembled WGS sequence"/>
</dbReference>
<name>A6DSH4_9BACT</name>
<proteinExistence type="predicted"/>
<dbReference type="EMBL" id="ABCK01000030">
    <property type="protein sequence ID" value="EDM25419.1"/>
    <property type="molecule type" value="Genomic_DNA"/>
</dbReference>
<evidence type="ECO:0000313" key="1">
    <source>
        <dbReference type="EMBL" id="EDM25419.1"/>
    </source>
</evidence>
<dbReference type="AlphaFoldDB" id="A6DSH4"/>
<protein>
    <submittedName>
        <fullName evidence="1">Uncharacterized protein</fullName>
    </submittedName>
</protein>
<organism evidence="1 2">
    <name type="scientific">Lentisphaera araneosa HTCC2155</name>
    <dbReference type="NCBI Taxonomy" id="313628"/>
    <lineage>
        <taxon>Bacteria</taxon>
        <taxon>Pseudomonadati</taxon>
        <taxon>Lentisphaerota</taxon>
        <taxon>Lentisphaeria</taxon>
        <taxon>Lentisphaerales</taxon>
        <taxon>Lentisphaeraceae</taxon>
        <taxon>Lentisphaera</taxon>
    </lineage>
</organism>
<evidence type="ECO:0000313" key="2">
    <source>
        <dbReference type="Proteomes" id="UP000004947"/>
    </source>
</evidence>
<sequence length="33" mass="3957">MPRVIDNHEKKRASFAESAKEALNKKFKFKLFF</sequence>
<gene>
    <name evidence="1" type="ORF">LNTAR_09806</name>
</gene>
<comment type="caution">
    <text evidence="1">The sequence shown here is derived from an EMBL/GenBank/DDBJ whole genome shotgun (WGS) entry which is preliminary data.</text>
</comment>
<reference evidence="1 2" key="1">
    <citation type="journal article" date="2010" name="J. Bacteriol.">
        <title>Genome sequence of Lentisphaera araneosa HTCC2155T, the type species of the order Lentisphaerales in the phylum Lentisphaerae.</title>
        <authorList>
            <person name="Thrash J.C."/>
            <person name="Cho J.C."/>
            <person name="Vergin K.L."/>
            <person name="Morris R.M."/>
            <person name="Giovannoni S.J."/>
        </authorList>
    </citation>
    <scope>NUCLEOTIDE SEQUENCE [LARGE SCALE GENOMIC DNA]</scope>
    <source>
        <strain evidence="1 2">HTCC2155</strain>
    </source>
</reference>